<evidence type="ECO:0000256" key="5">
    <source>
        <dbReference type="ARBA" id="ARBA00022801"/>
    </source>
</evidence>
<gene>
    <name evidence="16" type="primary">dnaC</name>
    <name evidence="16" type="ORF">Pla100_21040</name>
</gene>
<dbReference type="EMBL" id="SJPM01000003">
    <property type="protein sequence ID" value="TWT98938.1"/>
    <property type="molecule type" value="Genomic_DNA"/>
</dbReference>
<keyword evidence="6 13" id="KW-0347">Helicase</keyword>
<reference evidence="16 17" key="1">
    <citation type="submission" date="2019-02" db="EMBL/GenBank/DDBJ databases">
        <title>Deep-cultivation of Planctomycetes and their phenomic and genomic characterization uncovers novel biology.</title>
        <authorList>
            <person name="Wiegand S."/>
            <person name="Jogler M."/>
            <person name="Boedeker C."/>
            <person name="Pinto D."/>
            <person name="Vollmers J."/>
            <person name="Rivas-Marin E."/>
            <person name="Kohn T."/>
            <person name="Peeters S.H."/>
            <person name="Heuer A."/>
            <person name="Rast P."/>
            <person name="Oberbeckmann S."/>
            <person name="Bunk B."/>
            <person name="Jeske O."/>
            <person name="Meyerdierks A."/>
            <person name="Storesund J.E."/>
            <person name="Kallscheuer N."/>
            <person name="Luecker S."/>
            <person name="Lage O.M."/>
            <person name="Pohl T."/>
            <person name="Merkel B.J."/>
            <person name="Hornburger P."/>
            <person name="Mueller R.-W."/>
            <person name="Bruemmer F."/>
            <person name="Labrenz M."/>
            <person name="Spormann A.M."/>
            <person name="Op Den Camp H."/>
            <person name="Overmann J."/>
            <person name="Amann R."/>
            <person name="Jetten M.S.M."/>
            <person name="Mascher T."/>
            <person name="Medema M.H."/>
            <person name="Devos D.P."/>
            <person name="Kaster A.-K."/>
            <person name="Ovreas L."/>
            <person name="Rohde M."/>
            <person name="Galperin M.Y."/>
            <person name="Jogler C."/>
        </authorList>
    </citation>
    <scope>NUCLEOTIDE SEQUENCE [LARGE SCALE GENOMIC DNA]</scope>
    <source>
        <strain evidence="16 17">Pla100</strain>
    </source>
</reference>
<name>A0A5C6AI64_9BACT</name>
<dbReference type="PANTHER" id="PTHR30153:SF2">
    <property type="entry name" value="REPLICATIVE DNA HELICASE"/>
    <property type="match status" value="1"/>
</dbReference>
<evidence type="ECO:0000313" key="17">
    <source>
        <dbReference type="Proteomes" id="UP000316213"/>
    </source>
</evidence>
<protein>
    <recommendedName>
        <fullName evidence="12 13">Replicative DNA helicase</fullName>
        <ecNumber evidence="12 13">5.6.2.3</ecNumber>
    </recommendedName>
</protein>
<dbReference type="GO" id="GO:0003677">
    <property type="term" value="F:DNA binding"/>
    <property type="evidence" value="ECO:0007669"/>
    <property type="project" value="UniProtKB-UniRule"/>
</dbReference>
<keyword evidence="5 13" id="KW-0378">Hydrolase</keyword>
<keyword evidence="2 13" id="KW-0639">Primosome</keyword>
<dbReference type="RefSeq" id="WP_146577593.1">
    <property type="nucleotide sequence ID" value="NZ_SJPM01000003.1"/>
</dbReference>
<dbReference type="Pfam" id="PF00772">
    <property type="entry name" value="DnaB"/>
    <property type="match status" value="1"/>
</dbReference>
<evidence type="ECO:0000259" key="15">
    <source>
        <dbReference type="PROSITE" id="PS51199"/>
    </source>
</evidence>
<comment type="caution">
    <text evidence="16">The sequence shown here is derived from an EMBL/GenBank/DDBJ whole genome shotgun (WGS) entry which is preliminary data.</text>
</comment>
<comment type="function">
    <text evidence="10 13">The main replicative DNA helicase, it participates in initiation and elongation during chromosome replication. Travels ahead of the DNA replisome, separating dsDNA into templates for DNA synthesis. A processive ATP-dependent 5'-3' DNA helicase it has DNA-dependent ATPase activity.</text>
</comment>
<dbReference type="SMART" id="SM00382">
    <property type="entry name" value="AAA"/>
    <property type="match status" value="1"/>
</dbReference>
<feature type="domain" description="SF4 helicase" evidence="15">
    <location>
        <begin position="199"/>
        <end position="468"/>
    </location>
</feature>
<dbReference type="SUPFAM" id="SSF48024">
    <property type="entry name" value="N-terminal domain of DnaB helicase"/>
    <property type="match status" value="1"/>
</dbReference>
<dbReference type="GO" id="GO:0005829">
    <property type="term" value="C:cytosol"/>
    <property type="evidence" value="ECO:0007669"/>
    <property type="project" value="TreeGrafter"/>
</dbReference>
<dbReference type="InterPro" id="IPR007692">
    <property type="entry name" value="DNA_helicase_DnaB"/>
</dbReference>
<dbReference type="Proteomes" id="UP000316213">
    <property type="component" value="Unassembled WGS sequence"/>
</dbReference>
<evidence type="ECO:0000256" key="11">
    <source>
        <dbReference type="ARBA" id="ARBA00048954"/>
    </source>
</evidence>
<dbReference type="InterPro" id="IPR007693">
    <property type="entry name" value="DNA_helicase_DnaB-like_N"/>
</dbReference>
<evidence type="ECO:0000256" key="9">
    <source>
        <dbReference type="ARBA" id="ARBA00023235"/>
    </source>
</evidence>
<dbReference type="PROSITE" id="PS51199">
    <property type="entry name" value="SF4_HELICASE"/>
    <property type="match status" value="1"/>
</dbReference>
<evidence type="ECO:0000256" key="7">
    <source>
        <dbReference type="ARBA" id="ARBA00022840"/>
    </source>
</evidence>
<evidence type="ECO:0000313" key="16">
    <source>
        <dbReference type="EMBL" id="TWT98938.1"/>
    </source>
</evidence>
<dbReference type="InterPro" id="IPR036185">
    <property type="entry name" value="DNA_heli_DnaB-like_N_sf"/>
</dbReference>
<dbReference type="AlphaFoldDB" id="A0A5C6AI64"/>
<dbReference type="GO" id="GO:0005524">
    <property type="term" value="F:ATP binding"/>
    <property type="evidence" value="ECO:0007669"/>
    <property type="project" value="UniProtKB-UniRule"/>
</dbReference>
<comment type="catalytic activity">
    <reaction evidence="11 13">
        <text>ATP + H2O = ADP + phosphate + H(+)</text>
        <dbReference type="Rhea" id="RHEA:13065"/>
        <dbReference type="ChEBI" id="CHEBI:15377"/>
        <dbReference type="ChEBI" id="CHEBI:15378"/>
        <dbReference type="ChEBI" id="CHEBI:30616"/>
        <dbReference type="ChEBI" id="CHEBI:43474"/>
        <dbReference type="ChEBI" id="CHEBI:456216"/>
        <dbReference type="EC" id="5.6.2.3"/>
    </reaction>
</comment>
<dbReference type="FunFam" id="1.10.860.10:FF:000001">
    <property type="entry name" value="Replicative DNA helicase"/>
    <property type="match status" value="1"/>
</dbReference>
<keyword evidence="9" id="KW-0413">Isomerase</keyword>
<dbReference type="GO" id="GO:0016887">
    <property type="term" value="F:ATP hydrolysis activity"/>
    <property type="evidence" value="ECO:0007669"/>
    <property type="project" value="RHEA"/>
</dbReference>
<dbReference type="InterPro" id="IPR016136">
    <property type="entry name" value="DNA_helicase_N/primase_C"/>
</dbReference>
<dbReference type="InterPro" id="IPR003593">
    <property type="entry name" value="AAA+_ATPase"/>
</dbReference>
<dbReference type="PANTHER" id="PTHR30153">
    <property type="entry name" value="REPLICATIVE DNA HELICASE DNAB"/>
    <property type="match status" value="1"/>
</dbReference>
<keyword evidence="4 13" id="KW-0547">Nucleotide-binding</keyword>
<keyword evidence="8 13" id="KW-0238">DNA-binding</keyword>
<evidence type="ECO:0000256" key="10">
    <source>
        <dbReference type="ARBA" id="ARBA00044932"/>
    </source>
</evidence>
<evidence type="ECO:0000256" key="3">
    <source>
        <dbReference type="ARBA" id="ARBA00022705"/>
    </source>
</evidence>
<evidence type="ECO:0000256" key="12">
    <source>
        <dbReference type="NCBIfam" id="TIGR00665"/>
    </source>
</evidence>
<feature type="region of interest" description="Disordered" evidence="14">
    <location>
        <begin position="1"/>
        <end position="24"/>
    </location>
</feature>
<dbReference type="OrthoDB" id="9773982at2"/>
<evidence type="ECO:0000256" key="4">
    <source>
        <dbReference type="ARBA" id="ARBA00022741"/>
    </source>
</evidence>
<dbReference type="SUPFAM" id="SSF52540">
    <property type="entry name" value="P-loop containing nucleoside triphosphate hydrolases"/>
    <property type="match status" value="1"/>
</dbReference>
<comment type="similarity">
    <text evidence="1 13">Belongs to the helicase family. DnaB subfamily.</text>
</comment>
<dbReference type="InterPro" id="IPR027417">
    <property type="entry name" value="P-loop_NTPase"/>
</dbReference>
<dbReference type="EC" id="5.6.2.3" evidence="12 13"/>
<proteinExistence type="inferred from homology"/>
<keyword evidence="17" id="KW-1185">Reference proteome</keyword>
<sequence>MIADDHQFGGSGFRGKKKKEASASEILQRQPPFELEAEMGVIGSILLMPDICDEIASLKADDFYDDANRIIYTHLREMYDTGEKIDVTLLVSRMRTANEFEKAGGAAYLARLAGSVANAAHAVYYAEIVTEKAVYRRLIESSTEILREAYEQSSTAKELCAQAEQKVFAIMDGRSSSAVSSISDVLHQAMDRMEARMRDDYVEGGAETGLIDFDQMTGGLHSGELIILAARPSMGKTALAMNIAENVAVKQRSPVLFVSLEMSAIELADRLLCSIARVNGHKLRNGSIRSEDRDRLVQKANEISQVPLFVDDSPSRTVSEIAAAARRIKRREDDLGLIVIDYLQLIEPDNSRDPRQEQVAKIARRLKGVARELEVPLLCLSQLNRQAEEGKDHRPKLSHLRESGAIEQDADVVMFVHREEYYHRGEDKAQYAGQAEIIIAKQRNGPVGDVELTWEADFTRFSNRAAEHHSEFDDYREFTSPGGF</sequence>
<dbReference type="NCBIfam" id="TIGR00665">
    <property type="entry name" value="DnaB"/>
    <property type="match status" value="1"/>
</dbReference>
<dbReference type="CDD" id="cd00984">
    <property type="entry name" value="DnaB_C"/>
    <property type="match status" value="1"/>
</dbReference>
<dbReference type="GO" id="GO:0006269">
    <property type="term" value="P:DNA replication, synthesis of primer"/>
    <property type="evidence" value="ECO:0007669"/>
    <property type="project" value="UniProtKB-UniRule"/>
</dbReference>
<accession>A0A5C6AI64</accession>
<organism evidence="16 17">
    <name type="scientific">Neorhodopirellula pilleata</name>
    <dbReference type="NCBI Taxonomy" id="2714738"/>
    <lineage>
        <taxon>Bacteria</taxon>
        <taxon>Pseudomonadati</taxon>
        <taxon>Planctomycetota</taxon>
        <taxon>Planctomycetia</taxon>
        <taxon>Pirellulales</taxon>
        <taxon>Pirellulaceae</taxon>
        <taxon>Neorhodopirellula</taxon>
    </lineage>
</organism>
<evidence type="ECO:0000256" key="8">
    <source>
        <dbReference type="ARBA" id="ARBA00023125"/>
    </source>
</evidence>
<evidence type="ECO:0000256" key="2">
    <source>
        <dbReference type="ARBA" id="ARBA00022515"/>
    </source>
</evidence>
<dbReference type="InterPro" id="IPR007694">
    <property type="entry name" value="DNA_helicase_DnaB-like_C"/>
</dbReference>
<dbReference type="GO" id="GO:1990077">
    <property type="term" value="C:primosome complex"/>
    <property type="evidence" value="ECO:0007669"/>
    <property type="project" value="UniProtKB-UniRule"/>
</dbReference>
<evidence type="ECO:0000256" key="6">
    <source>
        <dbReference type="ARBA" id="ARBA00022806"/>
    </source>
</evidence>
<dbReference type="Gene3D" id="1.10.860.10">
    <property type="entry name" value="DNAb Helicase, Chain A"/>
    <property type="match status" value="1"/>
</dbReference>
<dbReference type="GO" id="GO:0043139">
    <property type="term" value="F:5'-3' DNA helicase activity"/>
    <property type="evidence" value="ECO:0007669"/>
    <property type="project" value="UniProtKB-EC"/>
</dbReference>
<evidence type="ECO:0000256" key="14">
    <source>
        <dbReference type="SAM" id="MobiDB-lite"/>
    </source>
</evidence>
<evidence type="ECO:0000256" key="13">
    <source>
        <dbReference type="RuleBase" id="RU362085"/>
    </source>
</evidence>
<keyword evidence="3 13" id="KW-0235">DNA replication</keyword>
<dbReference type="Gene3D" id="3.40.50.300">
    <property type="entry name" value="P-loop containing nucleotide triphosphate hydrolases"/>
    <property type="match status" value="1"/>
</dbReference>
<keyword evidence="7 13" id="KW-0067">ATP-binding</keyword>
<dbReference type="Pfam" id="PF03796">
    <property type="entry name" value="DnaB_C"/>
    <property type="match status" value="1"/>
</dbReference>
<evidence type="ECO:0000256" key="1">
    <source>
        <dbReference type="ARBA" id="ARBA00008428"/>
    </source>
</evidence>